<organism evidence="1 2">
    <name type="scientific">Anaerostipes rhamnosivorans</name>
    <dbReference type="NCBI Taxonomy" id="1229621"/>
    <lineage>
        <taxon>Bacteria</taxon>
        <taxon>Bacillati</taxon>
        <taxon>Bacillota</taxon>
        <taxon>Clostridia</taxon>
        <taxon>Lachnospirales</taxon>
        <taxon>Lachnospiraceae</taxon>
        <taxon>Anaerostipes</taxon>
    </lineage>
</organism>
<name>A0A4P8ILW7_9FIRM</name>
<dbReference type="AlphaFoldDB" id="A0A4P8ILW7"/>
<proteinExistence type="predicted"/>
<evidence type="ECO:0000313" key="2">
    <source>
        <dbReference type="Proteomes" id="UP000298653"/>
    </source>
</evidence>
<accession>A0A4P8ILW7</accession>
<dbReference type="Proteomes" id="UP000298653">
    <property type="component" value="Chromosome"/>
</dbReference>
<evidence type="ECO:0000313" key="1">
    <source>
        <dbReference type="EMBL" id="QCP36169.1"/>
    </source>
</evidence>
<sequence length="70" mass="7965">MEITSRKQGQTAVHKMYKGGDFVLKPGKRYVEINGKDVPMEEIPEDELEEIKEEFVRRVIKSLGGKVTTA</sequence>
<gene>
    <name evidence="1" type="ORF">AR1Y2_2715</name>
</gene>
<protein>
    <submittedName>
        <fullName evidence="1">Uncharacterized protein</fullName>
    </submittedName>
</protein>
<dbReference type="KEGG" id="arf:AR1Y2_2715"/>
<reference evidence="1 2" key="1">
    <citation type="submission" date="2019-05" db="EMBL/GenBank/DDBJ databases">
        <title>Complete genome sequencing of Anaerostipes rhamnosivorans.</title>
        <authorList>
            <person name="Bui T.P.N."/>
            <person name="de Vos W.M."/>
        </authorList>
    </citation>
    <scope>NUCLEOTIDE SEQUENCE [LARGE SCALE GENOMIC DNA]</scope>
    <source>
        <strain evidence="1 2">1y2</strain>
    </source>
</reference>
<dbReference type="EMBL" id="CP040058">
    <property type="protein sequence ID" value="QCP36169.1"/>
    <property type="molecule type" value="Genomic_DNA"/>
</dbReference>
<keyword evidence="2" id="KW-1185">Reference proteome</keyword>